<dbReference type="PANTHER" id="PTHR24216:SF65">
    <property type="entry name" value="PAXILLIN-LIKE PROTEIN 1"/>
    <property type="match status" value="1"/>
</dbReference>
<keyword evidence="3" id="KW-0732">Signal</keyword>
<protein>
    <recommendedName>
        <fullName evidence="6">PKD/REJ-like domain-containing protein</fullName>
    </recommendedName>
</protein>
<feature type="transmembrane region" description="Helical" evidence="2">
    <location>
        <begin position="2885"/>
        <end position="2904"/>
    </location>
</feature>
<sequence length="3869" mass="389395">MPRSGFSDGLFAAAALAVLCAAASPPAGGQPRTAAAWCAPHALDEAHVLTRDGLARGGSDPSRWETCQAADPTDVPVALTVSTGSRGLTDVRIRPDCPMAGSPVFALSLAEDSCGAGSAAVRPLAAVTVQVTVAAPGGGGPRCALLAVDAWSVVGAAASGQSFPSSTPATVLVNGSVAPPTSAGSVGPNHTLTVTIFPGRRAAWLAAVPSGACSAPAVATVTATVVGNASAACSGCTGSSASFSVRVDALPQVAVTPRAWSGATAVVPGHAAALPVLRESRGVGGSSGPWTVGAAGVDSAEWDVQLATAPAPGRVVRLSAVADPPAWAQAASLALVRGSNDWPVFDAANFSTPVRVRVAALVDERTLPDNVPVGVRIVASETSPDGGSASAEARGATTELAGDYDASGAPAACGAGPCWASAGGAGWCADAAGRSARLGPTEFVAVADNSTASATLTSVGSALVAESQSSKVRIVVSELPVTGHLSVEVRVNESLSSGLTSPWQRASVEPAGVFALTGDNATGSARVVKVSVAGDSIAAETGSVALTLVGWSEELPRFRIHDSIVLQSPDYTGPLLRVDDRTTRSGSATCSQPNAGEMLLQRDPSLAVLPSLSSAGSIFIPDVTRLDAGSNATVMVKLPVAPLVSAKLDFSVRLFAWDDAAGAAVALPGDQPTVSPSFVEFSAANSSTAVPLVISLPASQASAWGHRNATVALEVVRGTSPLGSIDPYSMDDPHSVAHQMRLPMVRGDPVTSQLAGVLRLLRGPHAGILGSTSGCQGSSFTLKDSGTQAWTVRLATVPSSPVRLRVSSPLLASKQLLGGTEAGQPAANVSDVDGSLSVDVPPSLASSGVVFSLWRNASSVPGLYPDTVRADVVGSADASYAGLVGSTLYRDAPRLTVAVGVSPSPTPTRTPTPTPSTTKTASPTPSTTKTASPTPSTTKTASPTPSTTKTASPTPSTTMTASPTPTNTPTPSVTASPTGSPTPTQTPTSSVTPTASVTASPTPTSSLSPGASPSVTASTTPSAMPTPSPALPVGDFGPAVKLLPGAGTLPPAQAPAETISASCFACSDVVVDALSASLPVPDEVLATIPASQAAPLNLIAVIFEAVSGASAPALASDAAAMWSLQQALLAGAVGPATSQSELASLLTPGGATFNATALGDAACDSATADSEACRSIRAVLATTRSGLLAMRADLPAASATTFMSGSDALGRATPSMLAWAQRAGSAPGTLSIPQELLTSHVGPGASDAVIRAHMIVDNSIGRASTGVATLTVQSSLSASRGRRVQVILGAGGAGSATTISGLDAVTVSAKAAASDSACSTPGPAPASSWRCELDSAASLNASAPPPPPSELELVRAGIRAARQSTPGTWRIAAGLFRPGYKYLLKVTAVGVGPAVGTSLGPEEERVNASGIFTVAVPLSAGLRTRLSVLAPAHAPVSLSRSTSASFRLTLEDMDGAGADEAGSPSRASLNWTCLFVPNATADETLAFAPGDAVTMLRHARQLHGARDCTLVSTSATVVPGSASGGIGLDLSSAAMSSGATARIVASTSGIERGSAIIAAVATSQTSGWPARTSTSASVIELRHEASPGVLPQAFFAFSSGSTSAAPAPSDGVPALAMLAHAGGRLTVKLTAAPSVPRNLRVEWAMRRSGSTDSWTPVGPDWSLRCAMAVGAPVFDSVPVSLREAVAAANASSGGSRTFVSVARAVIAAETAEASVEQLDRVTVGIRNTDADLPPALPLGWVLGAPNGDGGVAPQPWDNVQLKREAASRWVATLTKEVPACALAAGSMYDVIVTARPSAGASAVARGMLRLVPPPSPKGGQLLLFRASGAQAATSSGALAQVESVKRGTAELASSGWSEPVSHLIFAAAPPLSATGSGVTASESMVEAMLLGSRSVVARSAEAASALRTVGAVLPAGVGAGRVLTIAAVVQSASGALTVGLTPHPGATASSGGSRRLSAGPAAGTPPRAGLRGQSKQQGEPHGQRARALQEAGSARRLAVAPGSVPADPVGLVLQAATAVPWEPAHVPRLNPADPVISRNVSAVATAVAEVINNASVTILQPAALAGDSDTSTATVAALAALASEAESAQTTAAASCGEEVIAAGPWPAGPHHACYGNGYCRLTGPRGQTRNVPAACDGIVRSARVTANAAASQALREAAAAAGAAAVTNAGCAFRCRCDTGWAGSGCGAKTLAWKALVSAKGILASALEESIQNIDPQDTAALTSAAEAVGSALGDPETADIGAATSLTGALEGLISSAIVGAAGAAAPSPLPSAPPTAVPVTVAAPVAEASENVLLAAVLTASRAGEAQLQRRGRARRILQASDASEAKTAAELAFRSAASLESSAVLGYVMAGTSYSGQLASVQATPLDGSGTVAAGTGVAIAEGAGSRLRDDATANGAVITTTRWLASDASPFAAAALAARAAGIANASGDAGLGIESFPELTTEVTEVSVMAKAGSPWTLIGSCGNASHTAIVPSNAGNALRRVPVTCLSDPLVLRFALAPGTNASSFVPVWFGGVEQGWSTAGTIVVDIDPSGAAVVATTHLTAFSAVVKQVFDSARPLPSFRDAGKLLLYSRPENVLPISVVLGIVVIFASGWITSVCHDAGEEQGARMEAARRALLLVWGTTSVSAPERVLQRRKLAAVRSDYEIRKLHTIRRRRSLHDSRRRQRRQASGGKLLQGGSTGASASGSSLWGALGMSPANRSGNAGVLAGQSTISPRGAESMRSGGLASASGGGGGIPIGSSSRSQGTVGSGPVVAPRGVVNAPFSSIRGSKSPNSLASSGSVETSGTGGSFSEGGPMRRRSLLDSSFNSASTSGVGFGGGGHMDGSWSGPCQSCGQSVQGRSIAFVCSVYVEQFRTHHPFAFLCAPHEALVIYSRAQRVAVLGAEWLTSMAVSAVFFGRQPFLVEVRLGVGLLSALAVLPAAVIFPTAFRRAATIVSRSKRGEPVPTVQAWYRAVHAARMVREADEKALSGRTAQVAPMPVALKSSVQPADATTGSHCSGGGVAVGVSVGVGAVAGRSSSAAQGASQAPGRWVHDSIETASDAASGLDISERHIHGFSQRDSGSVITPTSQAFTQQAIGVVVASSTPPSRSDGAPDTTDLRDVTEATRTPRDGSFEVGRQQAAAGASTGHPSGGLLVTHSAEAPRARGGIDGSGAPREVVRGVARRSGPAAPPPPPRPASTAELGSRGKEPQLPAEQGPLHRDSRPSFSSVGGELDDELDDNRNTVGRQLDALADASKLGGAVGVGSSSSFGRQDDPGTVPRRRPPPPPRPSGTLPEACERRQLELAVQSAQPAGGSADGPLLRVHRATADESSVVSHAPPTENGDVPLEGASRRLSAASPIRRAKAGRASLLSMKHAAVVVEFSPFFRGAPDVCGSSVRVATLFIGWCGVTLCCAAALLAVAVDGSHPGSATTPLLVLGVGIGVILLSVIAMCSNTAARRQAEAASALAHGFFLRTAARSEVKLVSGRRERAGRSGDAESQQAPGDAADAKQGGEDAVAPADPDGDESKRGGGSPASPTKKGKPGVAFALQQPPMLSDETEVTGEGETSPGGSTARHNSQVRRAEGLVAIEDLVAAAVASVDVAQEQAGFCGCLGGRWTSLSVVLLLLAIIMQGLLAALLVLVLKTPLAWEAFVVMASLEGVMLLVLLVVLGSLHCAARAALVTAREAQEERLQAAHRLREQVFEERHRAKDDESGTRGAATVQRGRMSFAADPSSASAAAMLAKQRAKRQRDKAARTIQSAWRGFAARRLAMRLQELRVWEGMHCERQAVVTLVYASLLLLMLGSSFVCLVFGVVFAPEQARAWVLTTLVAFLIDAAVQEPIAILINALVLIGLRACGRDTVFCHNLSPNFLPSSTPWFGM</sequence>
<feature type="transmembrane region" description="Helical" evidence="2">
    <location>
        <begin position="3387"/>
        <end position="3410"/>
    </location>
</feature>
<feature type="compositionally biased region" description="Low complexity" evidence="1">
    <location>
        <begin position="1945"/>
        <end position="1972"/>
    </location>
</feature>
<feature type="transmembrane region" description="Helical" evidence="2">
    <location>
        <begin position="3781"/>
        <end position="3805"/>
    </location>
</feature>
<proteinExistence type="predicted"/>
<feature type="compositionally biased region" description="Polar residues" evidence="1">
    <location>
        <begin position="2769"/>
        <end position="2783"/>
    </location>
</feature>
<evidence type="ECO:0000256" key="3">
    <source>
        <dbReference type="SAM" id="SignalP"/>
    </source>
</evidence>
<feature type="region of interest" description="Disordered" evidence="1">
    <location>
        <begin position="898"/>
        <end position="1032"/>
    </location>
</feature>
<feature type="region of interest" description="Disordered" evidence="1">
    <location>
        <begin position="2661"/>
        <end position="2688"/>
    </location>
</feature>
<feature type="transmembrane region" description="Helical" evidence="2">
    <location>
        <begin position="3610"/>
        <end position="3631"/>
    </location>
</feature>
<feature type="transmembrane region" description="Helical" evidence="2">
    <location>
        <begin position="3811"/>
        <end position="3840"/>
    </location>
</feature>
<evidence type="ECO:0000313" key="4">
    <source>
        <dbReference type="EMBL" id="KAA0175227.1"/>
    </source>
</evidence>
<feature type="transmembrane region" description="Helical" evidence="2">
    <location>
        <begin position="3637"/>
        <end position="3658"/>
    </location>
</feature>
<feature type="chain" id="PRO_5022809422" description="PKD/REJ-like domain-containing protein" evidence="3">
    <location>
        <begin position="30"/>
        <end position="3869"/>
    </location>
</feature>
<feature type="transmembrane region" description="Helical" evidence="2">
    <location>
        <begin position="2582"/>
        <end position="2604"/>
    </location>
</feature>
<keyword evidence="2" id="KW-1133">Transmembrane helix</keyword>
<reference evidence="4 5" key="1">
    <citation type="submission" date="2019-07" db="EMBL/GenBank/DDBJ databases">
        <title>Genomes of Cafeteria roenbergensis.</title>
        <authorList>
            <person name="Fischer M.G."/>
            <person name="Hackl T."/>
            <person name="Roman M."/>
        </authorList>
    </citation>
    <scope>NUCLEOTIDE SEQUENCE [LARGE SCALE GENOMIC DNA]</scope>
    <source>
        <strain evidence="4 5">E4-10P</strain>
    </source>
</reference>
<accession>A0A5A8EET7</accession>
<feature type="transmembrane region" description="Helical" evidence="2">
    <location>
        <begin position="3422"/>
        <end position="3440"/>
    </location>
</feature>
<feature type="region of interest" description="Disordered" evidence="1">
    <location>
        <begin position="2712"/>
        <end position="2803"/>
    </location>
</feature>
<dbReference type="PANTHER" id="PTHR24216">
    <property type="entry name" value="PAXILLIN-RELATED"/>
    <property type="match status" value="1"/>
</dbReference>
<evidence type="ECO:0000256" key="1">
    <source>
        <dbReference type="SAM" id="MobiDB-lite"/>
    </source>
</evidence>
<feature type="region of interest" description="Disordered" evidence="1">
    <location>
        <begin position="3089"/>
        <end position="3142"/>
    </location>
</feature>
<feature type="compositionally biased region" description="Basic and acidic residues" evidence="1">
    <location>
        <begin position="3471"/>
        <end position="3484"/>
    </location>
</feature>
<evidence type="ECO:0000256" key="2">
    <source>
        <dbReference type="SAM" id="Phobius"/>
    </source>
</evidence>
<dbReference type="CDD" id="cd23767">
    <property type="entry name" value="IQCD"/>
    <property type="match status" value="1"/>
</dbReference>
<feature type="region of interest" description="Disordered" evidence="1">
    <location>
        <begin position="3171"/>
        <end position="3228"/>
    </location>
</feature>
<feature type="region of interest" description="Disordered" evidence="1">
    <location>
        <begin position="1945"/>
        <end position="1994"/>
    </location>
</feature>
<organism evidence="4 5">
    <name type="scientific">Cafeteria roenbergensis</name>
    <name type="common">Marine flagellate</name>
    <dbReference type="NCBI Taxonomy" id="33653"/>
    <lineage>
        <taxon>Eukaryota</taxon>
        <taxon>Sar</taxon>
        <taxon>Stramenopiles</taxon>
        <taxon>Bigyra</taxon>
        <taxon>Opalozoa</taxon>
        <taxon>Bicosoecida</taxon>
        <taxon>Cafeteriaceae</taxon>
        <taxon>Cafeteria</taxon>
    </lineage>
</organism>
<feature type="region of interest" description="Disordered" evidence="1">
    <location>
        <begin position="3471"/>
        <end position="3566"/>
    </location>
</feature>
<comment type="caution">
    <text evidence="4">The sequence shown here is derived from an EMBL/GenBank/DDBJ whole genome shotgun (WGS) entry which is preliminary data.</text>
</comment>
<feature type="compositionally biased region" description="Low complexity" evidence="1">
    <location>
        <begin position="915"/>
        <end position="1023"/>
    </location>
</feature>
<evidence type="ECO:0008006" key="6">
    <source>
        <dbReference type="Google" id="ProtNLM"/>
    </source>
</evidence>
<feature type="signal peptide" evidence="3">
    <location>
        <begin position="1"/>
        <end position="29"/>
    </location>
</feature>
<feature type="transmembrane region" description="Helical" evidence="2">
    <location>
        <begin position="2916"/>
        <end position="2935"/>
    </location>
</feature>
<feature type="region of interest" description="Disordered" evidence="1">
    <location>
        <begin position="3315"/>
        <end position="3337"/>
    </location>
</feature>
<keyword evidence="2" id="KW-0812">Transmembrane</keyword>
<feature type="region of interest" description="Disordered" evidence="1">
    <location>
        <begin position="3247"/>
        <end position="3282"/>
    </location>
</feature>
<dbReference type="Proteomes" id="UP000322899">
    <property type="component" value="Unassembled WGS sequence"/>
</dbReference>
<keyword evidence="2" id="KW-0472">Membrane</keyword>
<evidence type="ECO:0000313" key="5">
    <source>
        <dbReference type="Proteomes" id="UP000322899"/>
    </source>
</evidence>
<feature type="compositionally biased region" description="Low complexity" evidence="1">
    <location>
        <begin position="3552"/>
        <end position="3561"/>
    </location>
</feature>
<feature type="compositionally biased region" description="Pro residues" evidence="1">
    <location>
        <begin position="904"/>
        <end position="914"/>
    </location>
</feature>
<dbReference type="EMBL" id="VLTO01000015">
    <property type="protein sequence ID" value="KAA0175227.1"/>
    <property type="molecule type" value="Genomic_DNA"/>
</dbReference>
<name>A0A5A8EET7_CAFRO</name>
<feature type="compositionally biased region" description="Low complexity" evidence="1">
    <location>
        <begin position="2726"/>
        <end position="2735"/>
    </location>
</feature>
<feature type="compositionally biased region" description="Basic residues" evidence="1">
    <location>
        <begin position="2661"/>
        <end position="2673"/>
    </location>
</feature>
<feature type="compositionally biased region" description="Low complexity" evidence="1">
    <location>
        <begin position="3247"/>
        <end position="3258"/>
    </location>
</feature>
<gene>
    <name evidence="4" type="ORF">FNF27_03235</name>
</gene>
<dbReference type="PROSITE" id="PS50096">
    <property type="entry name" value="IQ"/>
    <property type="match status" value="1"/>
</dbReference>
<feature type="compositionally biased region" description="Basic and acidic residues" evidence="1">
    <location>
        <begin position="3104"/>
        <end position="3120"/>
    </location>
</feature>